<protein>
    <submittedName>
        <fullName evidence="2">Uncharacterized protein</fullName>
    </submittedName>
</protein>
<evidence type="ECO:0000256" key="1">
    <source>
        <dbReference type="SAM" id="MobiDB-lite"/>
    </source>
</evidence>
<proteinExistence type="predicted"/>
<sequence length="82" mass="9070">MAPHKADQYGSVDARLQGTSHPPKKLAEPSDKEVGHSLKEKIALRRRGSHPTQPNARPHHPSIHVDNLIHSRLDGAMPIPRP</sequence>
<evidence type="ECO:0000313" key="2">
    <source>
        <dbReference type="EMBL" id="THU68486.1"/>
    </source>
</evidence>
<dbReference type="Proteomes" id="UP000317650">
    <property type="component" value="Chromosome 8"/>
</dbReference>
<name>A0A4S8K198_MUSBA</name>
<feature type="compositionally biased region" description="Basic and acidic residues" evidence="1">
    <location>
        <begin position="25"/>
        <end position="43"/>
    </location>
</feature>
<reference evidence="2 3" key="1">
    <citation type="journal article" date="2019" name="Nat. Plants">
        <title>Genome sequencing of Musa balbisiana reveals subgenome evolution and function divergence in polyploid bananas.</title>
        <authorList>
            <person name="Yao X."/>
        </authorList>
    </citation>
    <scope>NUCLEOTIDE SEQUENCE [LARGE SCALE GENOMIC DNA]</scope>
    <source>
        <strain evidence="3">cv. DH-PKW</strain>
        <tissue evidence="2">Leaves</tissue>
    </source>
</reference>
<keyword evidence="3" id="KW-1185">Reference proteome</keyword>
<dbReference type="EMBL" id="PYDT01000002">
    <property type="protein sequence ID" value="THU68486.1"/>
    <property type="molecule type" value="Genomic_DNA"/>
</dbReference>
<organism evidence="2 3">
    <name type="scientific">Musa balbisiana</name>
    <name type="common">Banana</name>
    <dbReference type="NCBI Taxonomy" id="52838"/>
    <lineage>
        <taxon>Eukaryota</taxon>
        <taxon>Viridiplantae</taxon>
        <taxon>Streptophyta</taxon>
        <taxon>Embryophyta</taxon>
        <taxon>Tracheophyta</taxon>
        <taxon>Spermatophyta</taxon>
        <taxon>Magnoliopsida</taxon>
        <taxon>Liliopsida</taxon>
        <taxon>Zingiberales</taxon>
        <taxon>Musaceae</taxon>
        <taxon>Musa</taxon>
    </lineage>
</organism>
<dbReference type="AlphaFoldDB" id="A0A4S8K198"/>
<comment type="caution">
    <text evidence="2">The sequence shown here is derived from an EMBL/GenBank/DDBJ whole genome shotgun (WGS) entry which is preliminary data.</text>
</comment>
<accession>A0A4S8K198</accession>
<evidence type="ECO:0000313" key="3">
    <source>
        <dbReference type="Proteomes" id="UP000317650"/>
    </source>
</evidence>
<feature type="region of interest" description="Disordered" evidence="1">
    <location>
        <begin position="1"/>
        <end position="66"/>
    </location>
</feature>
<gene>
    <name evidence="2" type="ORF">C4D60_Mb08t04390</name>
</gene>